<evidence type="ECO:0000313" key="2">
    <source>
        <dbReference type="EMBL" id="POW04286.1"/>
    </source>
</evidence>
<evidence type="ECO:0000313" key="3">
    <source>
        <dbReference type="Proteomes" id="UP000239156"/>
    </source>
</evidence>
<feature type="compositionally biased region" description="Polar residues" evidence="1">
    <location>
        <begin position="84"/>
        <end position="93"/>
    </location>
</feature>
<feature type="compositionally biased region" description="Basic and acidic residues" evidence="1">
    <location>
        <begin position="10"/>
        <end position="23"/>
    </location>
</feature>
<dbReference type="AlphaFoldDB" id="A0A2S4V422"/>
<proteinExistence type="predicted"/>
<dbReference type="VEuPathDB" id="FungiDB:PSHT_08496"/>
<accession>A0A2S4V422</accession>
<name>A0A2S4V422_9BASI</name>
<dbReference type="Proteomes" id="UP000239156">
    <property type="component" value="Unassembled WGS sequence"/>
</dbReference>
<evidence type="ECO:0000256" key="1">
    <source>
        <dbReference type="SAM" id="MobiDB-lite"/>
    </source>
</evidence>
<dbReference type="VEuPathDB" id="FungiDB:PSTT_10501"/>
<dbReference type="EMBL" id="PKSL01000113">
    <property type="protein sequence ID" value="POW04286.1"/>
    <property type="molecule type" value="Genomic_DNA"/>
</dbReference>
<reference evidence="2" key="1">
    <citation type="submission" date="2017-12" db="EMBL/GenBank/DDBJ databases">
        <title>Gene loss provides genomic basis for host adaptation in cereal stripe rust fungi.</title>
        <authorList>
            <person name="Xia C."/>
        </authorList>
    </citation>
    <scope>NUCLEOTIDE SEQUENCE [LARGE SCALE GENOMIC DNA]</scope>
    <source>
        <strain evidence="2">93-210</strain>
    </source>
</reference>
<comment type="caution">
    <text evidence="2">The sequence shown here is derived from an EMBL/GenBank/DDBJ whole genome shotgun (WGS) entry which is preliminary data.</text>
</comment>
<feature type="region of interest" description="Disordered" evidence="1">
    <location>
        <begin position="1"/>
        <end position="27"/>
    </location>
</feature>
<gene>
    <name evidence="2" type="ORF">PSTT_10501</name>
</gene>
<sequence length="93" mass="10538">MNEMASSDNRGGEELGHQRRVEQGDLSDSSYYVDLILQELSKPISQDHSPGNRDEQRPSSTLPTKTVRRKQPWTGYKGLFPYGNANSSLFHEN</sequence>
<keyword evidence="3" id="KW-1185">Reference proteome</keyword>
<feature type="region of interest" description="Disordered" evidence="1">
    <location>
        <begin position="42"/>
        <end position="93"/>
    </location>
</feature>
<protein>
    <submittedName>
        <fullName evidence="2">Uncharacterized protein</fullName>
    </submittedName>
</protein>
<organism evidence="2 3">
    <name type="scientific">Puccinia striiformis</name>
    <dbReference type="NCBI Taxonomy" id="27350"/>
    <lineage>
        <taxon>Eukaryota</taxon>
        <taxon>Fungi</taxon>
        <taxon>Dikarya</taxon>
        <taxon>Basidiomycota</taxon>
        <taxon>Pucciniomycotina</taxon>
        <taxon>Pucciniomycetes</taxon>
        <taxon>Pucciniales</taxon>
        <taxon>Pucciniaceae</taxon>
        <taxon>Puccinia</taxon>
    </lineage>
</organism>